<dbReference type="InterPro" id="IPR016715">
    <property type="entry name" value="PAF_acetylhydro_eukaryote"/>
</dbReference>
<evidence type="ECO:0000256" key="4">
    <source>
        <dbReference type="PIRNR" id="PIRNR018169"/>
    </source>
</evidence>
<feature type="active site" description="Nucleophile" evidence="5">
    <location>
        <position position="268"/>
    </location>
</feature>
<dbReference type="PIRSF" id="PIRSF018169">
    <property type="entry name" value="PAF_acetylhydrolase"/>
    <property type="match status" value="1"/>
</dbReference>
<evidence type="ECO:0000256" key="3">
    <source>
        <dbReference type="ARBA" id="ARBA00023098"/>
    </source>
</evidence>
<dbReference type="PANTHER" id="PTHR10272">
    <property type="entry name" value="PLATELET-ACTIVATING FACTOR ACETYLHYDROLASE"/>
    <property type="match status" value="1"/>
</dbReference>
<keyword evidence="2 4" id="KW-0442">Lipid degradation</keyword>
<evidence type="ECO:0000256" key="1">
    <source>
        <dbReference type="ARBA" id="ARBA00022801"/>
    </source>
</evidence>
<organism evidence="7 8">
    <name type="scientific">Hymenoscyphus albidus</name>
    <dbReference type="NCBI Taxonomy" id="595503"/>
    <lineage>
        <taxon>Eukaryota</taxon>
        <taxon>Fungi</taxon>
        <taxon>Dikarya</taxon>
        <taxon>Ascomycota</taxon>
        <taxon>Pezizomycotina</taxon>
        <taxon>Leotiomycetes</taxon>
        <taxon>Helotiales</taxon>
        <taxon>Helotiaceae</taxon>
        <taxon>Hymenoscyphus</taxon>
    </lineage>
</organism>
<sequence length="527" mass="58809">MTSFLSRLSPVPGFPAYTGPYKVGTIDVELPVSELESLSPCPDETIGTIQYRIFYPCEPESKGKTVNWVPAPQRQTLAAYGRFLGAGNKLAEFISFFPRIFHYIQIPASKNAPLLSPPTTNNRWPVMIFSHGLGGSRNAYSHLAGSIASHGMIVIAPEHRDGSTVISFIRSVPSPTPTSTEEKITTSKQKRTTDYVRLEHVFKPEVEEGRNKQLKIRLWELGLVHSSLLALDKETPLTNLNTSSTSLSPFASKMDIHEPGKIAFSGHSFGAATITQLIKSTFYQPDSTTPSSYKPIFTPSSNSPIRLQITSQTPVILLDVWNLPLSGNSVSWLWNKPFPCYTPTGPGGSALLAIESEAFFKWRVHLKMTKRLLSRDPSSLVPLPAEPEREQPHFYYANTSAHLSQSDFGMLFPWVTKRFLAIEEPERIMRLNVRAITQLLRDRGIEVSKTSHEDMEYEDPNAEATNKDDKIFRRGSVRGWEWISTDISEMMDIDEQESMRSGAIADVKGDKGAMKEAKETVDGIEVS</sequence>
<dbReference type="EMBL" id="CAJVRM010000021">
    <property type="protein sequence ID" value="CAG8971559.1"/>
    <property type="molecule type" value="Genomic_DNA"/>
</dbReference>
<dbReference type="EC" id="3.1.1.47" evidence="4"/>
<evidence type="ECO:0000256" key="5">
    <source>
        <dbReference type="PIRSR" id="PIRSR018169-1"/>
    </source>
</evidence>
<dbReference type="Gene3D" id="3.40.50.1820">
    <property type="entry name" value="alpha/beta hydrolase"/>
    <property type="match status" value="1"/>
</dbReference>
<dbReference type="GO" id="GO:0016042">
    <property type="term" value="P:lipid catabolic process"/>
    <property type="evidence" value="ECO:0007669"/>
    <property type="project" value="UniProtKB-KW"/>
</dbReference>
<feature type="region of interest" description="Disordered" evidence="6">
    <location>
        <begin position="504"/>
        <end position="527"/>
    </location>
</feature>
<feature type="active site" description="Charge relay system" evidence="5">
    <location>
        <position position="402"/>
    </location>
</feature>
<feature type="compositionally biased region" description="Basic and acidic residues" evidence="6">
    <location>
        <begin position="507"/>
        <end position="521"/>
    </location>
</feature>
<evidence type="ECO:0000256" key="2">
    <source>
        <dbReference type="ARBA" id="ARBA00022963"/>
    </source>
</evidence>
<comment type="catalytic activity">
    <reaction evidence="4">
        <text>a 1-O-alkyl-2-acetyl-sn-glycero-3-phosphocholine + H2O = a 1-O-alkyl-sn-glycero-3-phosphocholine + acetate + H(+)</text>
        <dbReference type="Rhea" id="RHEA:17777"/>
        <dbReference type="ChEBI" id="CHEBI:15377"/>
        <dbReference type="ChEBI" id="CHEBI:15378"/>
        <dbReference type="ChEBI" id="CHEBI:30089"/>
        <dbReference type="ChEBI" id="CHEBI:30909"/>
        <dbReference type="ChEBI" id="CHEBI:36707"/>
        <dbReference type="EC" id="3.1.1.47"/>
    </reaction>
</comment>
<dbReference type="Proteomes" id="UP000701801">
    <property type="component" value="Unassembled WGS sequence"/>
</dbReference>
<name>A0A9N9LFT4_9HELO</name>
<dbReference type="PANTHER" id="PTHR10272:SF7">
    <property type="entry name" value="PHOSPHOLIPASE-RELATED"/>
    <property type="match status" value="1"/>
</dbReference>
<keyword evidence="1 4" id="KW-0378">Hydrolase</keyword>
<evidence type="ECO:0000313" key="8">
    <source>
        <dbReference type="Proteomes" id="UP000701801"/>
    </source>
</evidence>
<gene>
    <name evidence="7" type="ORF">HYALB_00005455</name>
</gene>
<dbReference type="Pfam" id="PF03403">
    <property type="entry name" value="PAF-AH_p_II"/>
    <property type="match status" value="1"/>
</dbReference>
<keyword evidence="8" id="KW-1185">Reference proteome</keyword>
<accession>A0A9N9LFT4</accession>
<comment type="similarity">
    <text evidence="4">Belongs to the serine esterase family.</text>
</comment>
<dbReference type="AlphaFoldDB" id="A0A9N9LFT4"/>
<dbReference type="GO" id="GO:0003847">
    <property type="term" value="F:1-alkyl-2-acetylglycerophosphocholine esterase activity"/>
    <property type="evidence" value="ECO:0007669"/>
    <property type="project" value="UniProtKB-UniRule"/>
</dbReference>
<evidence type="ECO:0000256" key="6">
    <source>
        <dbReference type="SAM" id="MobiDB-lite"/>
    </source>
</evidence>
<dbReference type="SUPFAM" id="SSF53474">
    <property type="entry name" value="alpha/beta-Hydrolases"/>
    <property type="match status" value="1"/>
</dbReference>
<dbReference type="InterPro" id="IPR029058">
    <property type="entry name" value="AB_hydrolase_fold"/>
</dbReference>
<reference evidence="7" key="1">
    <citation type="submission" date="2021-07" db="EMBL/GenBank/DDBJ databases">
        <authorList>
            <person name="Durling M."/>
        </authorList>
    </citation>
    <scope>NUCLEOTIDE SEQUENCE</scope>
</reference>
<protein>
    <recommendedName>
        <fullName evidence="4">Putative phospholipase</fullName>
        <ecNumber evidence="4">3.1.1.47</ecNumber>
    </recommendedName>
</protein>
<comment type="caution">
    <text evidence="7">The sequence shown here is derived from an EMBL/GenBank/DDBJ whole genome shotgun (WGS) entry which is preliminary data.</text>
</comment>
<evidence type="ECO:0000313" key="7">
    <source>
        <dbReference type="EMBL" id="CAG8971559.1"/>
    </source>
</evidence>
<keyword evidence="3 4" id="KW-0443">Lipid metabolism</keyword>
<feature type="active site" description="Charge relay system" evidence="5">
    <location>
        <position position="319"/>
    </location>
</feature>
<proteinExistence type="inferred from homology"/>
<dbReference type="OrthoDB" id="2363873at2759"/>